<dbReference type="GO" id="GO:0003700">
    <property type="term" value="F:DNA-binding transcription factor activity"/>
    <property type="evidence" value="ECO:0007669"/>
    <property type="project" value="TreeGrafter"/>
</dbReference>
<gene>
    <name evidence="7" type="ORF">UF78_17860</name>
</gene>
<dbReference type="Gene3D" id="1.10.260.40">
    <property type="entry name" value="lambda repressor-like DNA-binding domains"/>
    <property type="match status" value="1"/>
</dbReference>
<dbReference type="GO" id="GO:0009750">
    <property type="term" value="P:response to fructose"/>
    <property type="evidence" value="ECO:0007669"/>
    <property type="project" value="InterPro"/>
</dbReference>
<dbReference type="RefSeq" id="WP_045163560.1">
    <property type="nucleotide sequence ID" value="NZ_JYHV01000034.1"/>
</dbReference>
<dbReference type="InterPro" id="IPR000843">
    <property type="entry name" value="HTH_LacI"/>
</dbReference>
<evidence type="ECO:0000256" key="1">
    <source>
        <dbReference type="ARBA" id="ARBA00022491"/>
    </source>
</evidence>
<protein>
    <submittedName>
        <fullName evidence="7">Transcriptional regulator</fullName>
    </submittedName>
</protein>
<evidence type="ECO:0000256" key="3">
    <source>
        <dbReference type="ARBA" id="ARBA00023125"/>
    </source>
</evidence>
<accession>A0A0D9AGE0</accession>
<dbReference type="PANTHER" id="PTHR30146">
    <property type="entry name" value="LACI-RELATED TRANSCRIPTIONAL REPRESSOR"/>
    <property type="match status" value="1"/>
</dbReference>
<dbReference type="SUPFAM" id="SSF47413">
    <property type="entry name" value="lambda repressor-like DNA-binding domains"/>
    <property type="match status" value="1"/>
</dbReference>
<dbReference type="InterPro" id="IPR001761">
    <property type="entry name" value="Peripla_BP/Lac1_sug-bd_dom"/>
</dbReference>
<dbReference type="EMBL" id="JYHV01000034">
    <property type="protein sequence ID" value="KJH80115.1"/>
    <property type="molecule type" value="Genomic_DNA"/>
</dbReference>
<evidence type="ECO:0000256" key="5">
    <source>
        <dbReference type="ARBA" id="ARBA00023163"/>
    </source>
</evidence>
<dbReference type="InterPro" id="IPR012781">
    <property type="entry name" value="Fruct_sucro_rep"/>
</dbReference>
<keyword evidence="4" id="KW-0010">Activator</keyword>
<dbReference type="SMART" id="SM00354">
    <property type="entry name" value="HTH_LACI"/>
    <property type="match status" value="1"/>
</dbReference>
<dbReference type="Pfam" id="PF00356">
    <property type="entry name" value="LacI"/>
    <property type="match status" value="1"/>
</dbReference>
<name>A0A0D9AGE0_STUST</name>
<keyword evidence="3" id="KW-0238">DNA-binding</keyword>
<evidence type="ECO:0000313" key="8">
    <source>
        <dbReference type="Proteomes" id="UP000032487"/>
    </source>
</evidence>
<dbReference type="NCBIfam" id="NF008452">
    <property type="entry name" value="PRK11303.1"/>
    <property type="match status" value="1"/>
</dbReference>
<dbReference type="PROSITE" id="PS50932">
    <property type="entry name" value="HTH_LACI_2"/>
    <property type="match status" value="1"/>
</dbReference>
<dbReference type="OrthoDB" id="7055227at2"/>
<comment type="caution">
    <text evidence="7">The sequence shown here is derived from an EMBL/GenBank/DDBJ whole genome shotgun (WGS) entry which is preliminary data.</text>
</comment>
<feature type="domain" description="HTH lacI-type" evidence="6">
    <location>
        <begin position="1"/>
        <end position="58"/>
    </location>
</feature>
<dbReference type="InterPro" id="IPR010982">
    <property type="entry name" value="Lambda_DNA-bd_dom_sf"/>
</dbReference>
<evidence type="ECO:0000256" key="4">
    <source>
        <dbReference type="ARBA" id="ARBA00023159"/>
    </source>
</evidence>
<sequence length="333" mass="36587">MKLIDIARLANVSLTTASYVLNGKAAQRRISQATVERVMAVAEQQGFQLDQQAAGLRRGLSRTLGFIVPDLENPSYARLAKLLEQRARQRGYQLLIVGSDDEPDTERQVIQVLRSRRCDALIVASCLPAGDASYRKLLTGGTPIIALDRALDAEHFCSVVSDDKEAATQLTQSLHAPLDAHVALISARPALRISQQREQGFRQALAHHQGQVSVLQAEQFSRACGREQMLALLDRGPLPDALITTAYVLLEGVFDALQERQLLWPEALRLGTFGDAQLLDFLPIRVNAISQQHAQIADLALDQAIRAIEHGDYQAGERAVARVLKVRRTDAPA</sequence>
<reference evidence="7 8" key="1">
    <citation type="submission" date="2015-02" db="EMBL/GenBank/DDBJ databases">
        <title>Draft genome sequence of Pseudomonas stutzeri NT0128 isolated from wheat (Triticum turgidum) rhizosphere.</title>
        <authorList>
            <person name="Tovi N."/>
            <person name="Frenk S."/>
            <person name="Hadar Y."/>
            <person name="Minz D."/>
        </authorList>
    </citation>
    <scope>NUCLEOTIDE SEQUENCE [LARGE SCALE GENOMIC DNA]</scope>
    <source>
        <strain evidence="7 8">NT0128</strain>
    </source>
</reference>
<dbReference type="GO" id="GO:0000976">
    <property type="term" value="F:transcription cis-regulatory region binding"/>
    <property type="evidence" value="ECO:0007669"/>
    <property type="project" value="TreeGrafter"/>
</dbReference>
<keyword evidence="1" id="KW-0678">Repressor</keyword>
<dbReference type="AlphaFoldDB" id="A0A0D9AGE0"/>
<organism evidence="7 8">
    <name type="scientific">Stutzerimonas stutzeri</name>
    <name type="common">Pseudomonas stutzeri</name>
    <dbReference type="NCBI Taxonomy" id="316"/>
    <lineage>
        <taxon>Bacteria</taxon>
        <taxon>Pseudomonadati</taxon>
        <taxon>Pseudomonadota</taxon>
        <taxon>Gammaproteobacteria</taxon>
        <taxon>Pseudomonadales</taxon>
        <taxon>Pseudomonadaceae</taxon>
        <taxon>Stutzerimonas</taxon>
    </lineage>
</organism>
<dbReference type="Gene3D" id="3.40.50.2300">
    <property type="match status" value="2"/>
</dbReference>
<dbReference type="Proteomes" id="UP000032487">
    <property type="component" value="Unassembled WGS sequence"/>
</dbReference>
<keyword evidence="5" id="KW-0804">Transcription</keyword>
<keyword evidence="2" id="KW-0805">Transcription regulation</keyword>
<dbReference type="Pfam" id="PF00532">
    <property type="entry name" value="Peripla_BP_1"/>
    <property type="match status" value="1"/>
</dbReference>
<evidence type="ECO:0000256" key="2">
    <source>
        <dbReference type="ARBA" id="ARBA00023015"/>
    </source>
</evidence>
<dbReference type="PANTHER" id="PTHR30146:SF45">
    <property type="entry name" value="CATABOLITE REPRESSOR_ACTIVATOR"/>
    <property type="match status" value="1"/>
</dbReference>
<dbReference type="NCBIfam" id="TIGR02417">
    <property type="entry name" value="fruct_sucro_rep"/>
    <property type="match status" value="1"/>
</dbReference>
<dbReference type="PATRIC" id="fig|316.101.peg.2453"/>
<dbReference type="CDD" id="cd01392">
    <property type="entry name" value="HTH_LacI"/>
    <property type="match status" value="1"/>
</dbReference>
<dbReference type="SUPFAM" id="SSF53822">
    <property type="entry name" value="Periplasmic binding protein-like I"/>
    <property type="match status" value="1"/>
</dbReference>
<dbReference type="InterPro" id="IPR028082">
    <property type="entry name" value="Peripla_BP_I"/>
</dbReference>
<evidence type="ECO:0000259" key="6">
    <source>
        <dbReference type="PROSITE" id="PS50932"/>
    </source>
</evidence>
<proteinExistence type="predicted"/>
<evidence type="ECO:0000313" key="7">
    <source>
        <dbReference type="EMBL" id="KJH80115.1"/>
    </source>
</evidence>